<feature type="compositionally biased region" description="Low complexity" evidence="1">
    <location>
        <begin position="501"/>
        <end position="512"/>
    </location>
</feature>
<gene>
    <name evidence="2" type="ORF">PHAECO_LOCUS12150</name>
</gene>
<organism evidence="2 3">
    <name type="scientific">Phaedon cochleariae</name>
    <name type="common">Mustard beetle</name>
    <dbReference type="NCBI Taxonomy" id="80249"/>
    <lineage>
        <taxon>Eukaryota</taxon>
        <taxon>Metazoa</taxon>
        <taxon>Ecdysozoa</taxon>
        <taxon>Arthropoda</taxon>
        <taxon>Hexapoda</taxon>
        <taxon>Insecta</taxon>
        <taxon>Pterygota</taxon>
        <taxon>Neoptera</taxon>
        <taxon>Endopterygota</taxon>
        <taxon>Coleoptera</taxon>
        <taxon>Polyphaga</taxon>
        <taxon>Cucujiformia</taxon>
        <taxon>Chrysomeloidea</taxon>
        <taxon>Chrysomelidae</taxon>
        <taxon>Chrysomelinae</taxon>
        <taxon>Chrysomelini</taxon>
        <taxon>Phaedon</taxon>
    </lineage>
</organism>
<feature type="compositionally biased region" description="Basic and acidic residues" evidence="1">
    <location>
        <begin position="558"/>
        <end position="567"/>
    </location>
</feature>
<name>A0A9N9SN89_PHACE</name>
<feature type="region of interest" description="Disordered" evidence="1">
    <location>
        <begin position="1"/>
        <end position="163"/>
    </location>
</feature>
<protein>
    <submittedName>
        <fullName evidence="2">Uncharacterized protein</fullName>
    </submittedName>
</protein>
<dbReference type="AlphaFoldDB" id="A0A9N9SN89"/>
<feature type="compositionally biased region" description="Polar residues" evidence="1">
    <location>
        <begin position="443"/>
        <end position="458"/>
    </location>
</feature>
<reference evidence="2" key="1">
    <citation type="submission" date="2022-01" db="EMBL/GenBank/DDBJ databases">
        <authorList>
            <person name="King R."/>
        </authorList>
    </citation>
    <scope>NUCLEOTIDE SEQUENCE</scope>
</reference>
<reference evidence="2" key="2">
    <citation type="submission" date="2022-10" db="EMBL/GenBank/DDBJ databases">
        <authorList>
            <consortium name="ENA_rothamsted_submissions"/>
            <consortium name="culmorum"/>
            <person name="King R."/>
        </authorList>
    </citation>
    <scope>NUCLEOTIDE SEQUENCE</scope>
</reference>
<evidence type="ECO:0000313" key="3">
    <source>
        <dbReference type="Proteomes" id="UP001153737"/>
    </source>
</evidence>
<keyword evidence="3" id="KW-1185">Reference proteome</keyword>
<accession>A0A9N9SN89</accession>
<dbReference type="EMBL" id="OU896714">
    <property type="protein sequence ID" value="CAG9824325.1"/>
    <property type="molecule type" value="Genomic_DNA"/>
</dbReference>
<feature type="compositionally biased region" description="Polar residues" evidence="1">
    <location>
        <begin position="468"/>
        <end position="486"/>
    </location>
</feature>
<feature type="compositionally biased region" description="Low complexity" evidence="1">
    <location>
        <begin position="385"/>
        <end position="396"/>
    </location>
</feature>
<dbReference type="OrthoDB" id="9806920at2759"/>
<sequence length="943" mass="105761">MGMRYSGRSETSRVKPILNKKDTSHPPVTYKPLTRTGARSRDPSPIDNSERSSSSTNYDPNKLYPRPYQRSVSRERTESVSSSTTIPKYSGRTSASRDEIPRYTGRSSISKEDVPRYSDRSRDDSSKYSRRPSQSKDDPPSRYKIGSRTTSREDLSTGSQRYINSRFLPKNTIEKSNTAYTRPSIVRTHETSKRNRELLNTLQAQEHERLSRPTSRCSSVTPEDVMPRQSVSAHALSERLKNEIETQTITVISRGTSPTQTSQPSLLRSRRAEIAKVIEKQISRPKRPIHTMVDKAIQSDRLDDPTKVSRYSTASRTSSAPWSSFLDMKFSSPKSKRSSEVKQASTFSSKNDDSPKSLSRASSTKSLVQSSSNNTDKQRDEKKSPSPVKSKIIPPKQIEKQQLPPQIPKSESPSKSTSLHSFTSTNKDFRKSVLNMNPEGKSNKNFGRRSNSVSSAESDTADPDATDVSENLTSCKSYHSSCTSKLPQKLPSAKSISNRRSPGSEASTTTSGSEDDSKIKKSKKKCHSAGSSRTSVILSSADELSADKSPKPPQSPRLKGDGVKSEAEAKSFIMRALAPVTNFFKVKHVDSMEKVNWMDPSPDETDKSTSSPFHSNDAELIPTQIVIHGTESGEQEDSPHGNSGIYKHSQSSEPIAAKIVVRRIEPGKVSDNSQGSDNKTQSEKKSSQTPRIRHIPSGEIPWWLDEGAEIPEGVDTYPNWVRQDGTTEDGRVIYKMRKNDSGDTSWWLSSSERTNDDSSKNIMDSEYLEKHQIRHIDSGERDWWLNSSENISEMVQAKSVKEVKPKYAIRHQDSGEEPWWLQQEKPVVDNDENEYDQNQIPLGDRASPEGLEMPKQTEGRLSPYDNIPETRIQAKRPSHLFISRHTNIDDVLGGSNQMWSPFLNKTYGYEGDNIEEKAVMVDAAQVIIHENIPHRTLMQGNRL</sequence>
<feature type="compositionally biased region" description="Basic and acidic residues" evidence="1">
    <location>
        <begin position="297"/>
        <end position="307"/>
    </location>
</feature>
<feature type="compositionally biased region" description="Basic and acidic residues" evidence="1">
    <location>
        <begin position="109"/>
        <end position="127"/>
    </location>
</feature>
<feature type="compositionally biased region" description="Polar residues" evidence="1">
    <location>
        <begin position="356"/>
        <end position="375"/>
    </location>
</feature>
<feature type="compositionally biased region" description="Basic and acidic residues" evidence="1">
    <location>
        <begin position="39"/>
        <end position="50"/>
    </location>
</feature>
<feature type="compositionally biased region" description="Polar residues" evidence="1">
    <location>
        <begin position="670"/>
        <end position="679"/>
    </location>
</feature>
<feature type="compositionally biased region" description="Polar residues" evidence="1">
    <location>
        <begin position="409"/>
        <end position="426"/>
    </location>
</feature>
<dbReference type="Proteomes" id="UP001153737">
    <property type="component" value="Chromosome 8"/>
</dbReference>
<feature type="region of interest" description="Disordered" evidence="1">
    <location>
        <begin position="279"/>
        <end position="567"/>
    </location>
</feature>
<feature type="region of interest" description="Disordered" evidence="1">
    <location>
        <begin position="205"/>
        <end position="228"/>
    </location>
</feature>
<proteinExistence type="predicted"/>
<feature type="compositionally biased region" description="Low complexity" evidence="1">
    <location>
        <begin position="309"/>
        <end position="320"/>
    </location>
</feature>
<feature type="region of interest" description="Disordered" evidence="1">
    <location>
        <begin position="596"/>
        <end position="696"/>
    </location>
</feature>
<feature type="compositionally biased region" description="Polar residues" evidence="1">
    <location>
        <begin position="212"/>
        <end position="221"/>
    </location>
</feature>
<evidence type="ECO:0000313" key="2">
    <source>
        <dbReference type="EMBL" id="CAG9824325.1"/>
    </source>
</evidence>
<evidence type="ECO:0000256" key="1">
    <source>
        <dbReference type="SAM" id="MobiDB-lite"/>
    </source>
</evidence>